<reference evidence="3 4" key="1">
    <citation type="submission" date="2015-06" db="EMBL/GenBank/DDBJ databases">
        <title>Marinobacter subterrani, a genetically tractable neutrophilic iron-oxidizing strain isolated from the Soudan Iron Mine.</title>
        <authorList>
            <person name="Bonis B.M."/>
            <person name="Gralnick J.A."/>
        </authorList>
    </citation>
    <scope>NUCLEOTIDE SEQUENCE [LARGE SCALE GENOMIC DNA]</scope>
    <source>
        <strain evidence="3 4">JG233</strain>
    </source>
</reference>
<keyword evidence="4" id="KW-1185">Reference proteome</keyword>
<feature type="domain" description="Glycosyl transferase family 1" evidence="2">
    <location>
        <begin position="223"/>
        <end position="381"/>
    </location>
</feature>
<dbReference type="InterPro" id="IPR001296">
    <property type="entry name" value="Glyco_trans_1"/>
</dbReference>
<feature type="domain" description="Glycosyl transferase family 1" evidence="2">
    <location>
        <begin position="617"/>
        <end position="790"/>
    </location>
</feature>
<feature type="domain" description="Glycosyl transferase family 1" evidence="2">
    <location>
        <begin position="1480"/>
        <end position="1621"/>
    </location>
</feature>
<gene>
    <name evidence="3" type="ORF">Msub_11242</name>
</gene>
<dbReference type="Pfam" id="PF00534">
    <property type="entry name" value="Glycos_transf_1"/>
    <property type="match status" value="4"/>
</dbReference>
<dbReference type="PATRIC" id="fig|1658765.3.peg.1229"/>
<dbReference type="CDD" id="cd03801">
    <property type="entry name" value="GT4_PimA-like"/>
    <property type="match status" value="1"/>
</dbReference>
<sequence length="1675" mass="187653">MRIVIDMQGAQASNCRRGIGRYTMAFTQALILNRGEHEIILALSGLFPETIEPIRAAFDGLLPQGNIRVWHAPANVAFADDANQLRRRAAELVREAFLASLNPDVVHVSSLFEGLEDDTVTSVGLFSSKVPTSVTLFDLNPLSYRKPYLEKPTVAAWYSEKIDSMRRANIWLAISESSRQEGIEQLGLSEEWVVNVSTSAESYFQKLNISDEEESLVRSRYGLNRPFVMYTGGIDHRKNIKGLIRAFSKLPREMRETYQLAIVCSAEPESRQLLEDLAGKEGLGKSSVILTGVVLKEDLRVLYNLCSLFVSPSWHEGFGLPALEAMRCGAPVIGTNTPSLLEMIGWKEALFDPRNDEEMATIMARALSDEEFRAGLVTNTKVQSEKFSWDETAKRAIAAMERLHSNRQIASSVRTGDCPRPRLAYVSPLPPERTGIADYSAELLPELAKHYEIEVIVAQEAIEDPWINANCPMRSTQWFVENGEQYDRVLYHVGNSPFHEHMFDLLEAVPGVVVLHDFFLSDVVAHVDVNGRAPGYWSKELYTSHGYKALYDRFHVKETADLVRDYPCSLSVIQNSLGIIVHSPHSLQLARQWYGREPDGSAVVPHLRNSRIRVGRAEARKALGLGNEDFLVCAFGMLGPSKLNQRLIDVWLESDLARGDSCHLVFVGENHGGDYGQELLATIRRGRAKGTIRITGWADRKMFEQYLAAADAAVQLRTLSRGETSGTVLDCMNYGLPTIVNANGSMADLDEDVVWKLPDDFENSELEDALVKLWRSPQLRGQFGERARERILTHHAPETCARQYAEAIETVYSSAANGLRGVIKSLANKPALAFSEAEKMQLAEVLALNHPPHKRAKRLYLDVTATCRSDLKTGIERVARALLISLLKKPPLGYRVEPVYLSNAGGKWHYRSACSYTLALLGCPLKGLSDEMIEPESGDLVLGLDLSGEILVEADRGGLFENLRNHGISIYFMVHDLLPVRLPEVFPPGADLNHANWLNVIAKFDGAVCVSRSVAVDLADWLKEKGALRRSQRRFRIGWSHHGFDVASSAPSTGMPKNAAQVLKQLNSRRSFLMVGTIEPRKGYLQAIEAFSMLWEANFDVNLVIVGAEGWKGLPNTLRRDIPETIETLRAHPELGKRLFWLEGISDEYLERVYSLSSCLIAASYGEGFGLPLIEAAQYGIPIVARDIPVFREVLGSSAHFFTGNLPQDISSSIISYINNSFGNRGLVLHQSWTESAQNLVKIICDKGFRECHEFHYGLLSDQVIKGKSRLYIDVSVVCRNDFRTGIQRVVRALLLELVKNQPKNYEVVPVYLSEANGKWSYYHKNKNFLDQNQNSTGPSGSEKKIQPEDGDILLGLDLAGGYVIAATNQRLYSNLRLRGVKVFFVVYDLLPVVAKNYFSNNDSQGHISWLDCISESDGVICISKSVRDEFLNWHKCRFKTMPNIKTEYFHLGADIQESHPTKGLPDDASEVLSRLDSTVTFLMVGTIEPRKGYAQVLDAFERLWQSEVEVSLVIVGKQGWMVERLVDRLRVHPERDKRFVWLEGISDEYLEKVYEASTCLLAASYGEGFGLPLIEAAQHKIPVIARDIPVFREVAGDNAYYFNSEHPKDLADSVKCWIDLYAKGDHPISDNMPWLTWRESALQLLKVLIDDSEPSPITESEAVLVMESEPQCRT</sequence>
<accession>A0A0J7J9A7</accession>
<evidence type="ECO:0000259" key="2">
    <source>
        <dbReference type="Pfam" id="PF00534"/>
    </source>
</evidence>
<dbReference type="GO" id="GO:0016757">
    <property type="term" value="F:glycosyltransferase activity"/>
    <property type="evidence" value="ECO:0007669"/>
    <property type="project" value="InterPro"/>
</dbReference>
<evidence type="ECO:0000313" key="3">
    <source>
        <dbReference type="EMBL" id="KMQ75043.1"/>
    </source>
</evidence>
<dbReference type="STRING" id="1658765.Msub_11242"/>
<dbReference type="CDD" id="cd03809">
    <property type="entry name" value="GT4_MtfB-like"/>
    <property type="match status" value="3"/>
</dbReference>
<keyword evidence="1 3" id="KW-0808">Transferase</keyword>
<dbReference type="PANTHER" id="PTHR46401:SF2">
    <property type="entry name" value="GLYCOSYLTRANSFERASE WBBK-RELATED"/>
    <property type="match status" value="1"/>
</dbReference>
<name>A0A0J7J9A7_9GAMM</name>
<comment type="caution">
    <text evidence="3">The sequence shown here is derived from an EMBL/GenBank/DDBJ whole genome shotgun (WGS) entry which is preliminary data.</text>
</comment>
<protein>
    <submittedName>
        <fullName evidence="3">Glycosyltransferase involved in cell wall bisynthesis</fullName>
    </submittedName>
</protein>
<proteinExistence type="predicted"/>
<dbReference type="SUPFAM" id="SSF53756">
    <property type="entry name" value="UDP-Glycosyltransferase/glycogen phosphorylase"/>
    <property type="match status" value="4"/>
</dbReference>
<dbReference type="Gene3D" id="3.40.50.2000">
    <property type="entry name" value="Glycogen Phosphorylase B"/>
    <property type="match status" value="5"/>
</dbReference>
<evidence type="ECO:0000313" key="4">
    <source>
        <dbReference type="Proteomes" id="UP000036102"/>
    </source>
</evidence>
<feature type="domain" description="Glycosyl transferase family 1" evidence="2">
    <location>
        <begin position="1068"/>
        <end position="1221"/>
    </location>
</feature>
<dbReference type="RefSeq" id="WP_082146416.1">
    <property type="nucleotide sequence ID" value="NZ_LFBU01000001.1"/>
</dbReference>
<dbReference type="Proteomes" id="UP000036102">
    <property type="component" value="Unassembled WGS sequence"/>
</dbReference>
<dbReference type="EMBL" id="LFBU01000001">
    <property type="protein sequence ID" value="KMQ75043.1"/>
    <property type="molecule type" value="Genomic_DNA"/>
</dbReference>
<evidence type="ECO:0000256" key="1">
    <source>
        <dbReference type="ARBA" id="ARBA00022679"/>
    </source>
</evidence>
<dbReference type="OrthoDB" id="9801609at2"/>
<organism evidence="3 4">
    <name type="scientific">Marinobacter subterrani</name>
    <dbReference type="NCBI Taxonomy" id="1658765"/>
    <lineage>
        <taxon>Bacteria</taxon>
        <taxon>Pseudomonadati</taxon>
        <taxon>Pseudomonadota</taxon>
        <taxon>Gammaproteobacteria</taxon>
        <taxon>Pseudomonadales</taxon>
        <taxon>Marinobacteraceae</taxon>
        <taxon>Marinobacter</taxon>
    </lineage>
</organism>
<dbReference type="PANTHER" id="PTHR46401">
    <property type="entry name" value="GLYCOSYLTRANSFERASE WBBK-RELATED"/>
    <property type="match status" value="1"/>
</dbReference>